<protein>
    <submittedName>
        <fullName evidence="4">S-layer homology domain-containing protein</fullName>
    </submittedName>
</protein>
<sequence>MRNLKRTLSLALAAVMLMGMMVVGAGAASKDFTDASDIKNVEAVDVMVALGVLEGGDKGDFQPNSILTREQAAKIICYLLLGTESAEKLTTNSAVFSDVAANRWSAPYISYCVNLGILAGDGQGHFFPEGKLTGAAFAKMLLVALGYDASVEKYVGSDWMINVSSDAIAAGIVPSGLVLANELSRQDAAQMAFDTLTADMVKYDSKGSVSVGDIVINQNANAEKIAASSKTGYKTSGNDEYQQFCEKYFADLKLNENSNDDFGAPASKWTYKNKAVGTYAQTADATYSEEVQSKELYSDLGLDTTVKADVITDGKANGTFTIQKGNSTDKIGGRGVVVNAYADDDNNVTLVVINTYVGEVSKVTAAKGDDAAYVTVDGMKYETENFAKDDVVLYTKADGVIQTMALAEKVEGVEVTRVTGTTSFVADGTTYKFNSNVTFSSDVKKDSVLDLYLDTYGYVMKVDVSKASSDYAYVIKTGADEGRYDDEANYYAKVLLADGTQTEITVDEDCLGKTTDGFGTKKEALRQMEGDIVEYTKDSKDVYTLKSQADSATGKVEIKKGESAMTFGGTTKYANSKTIFLVQSGTDSKATYTTYTGYANVPSMSKDSGATYTVYCKSGDVATIVFVSGVSATSKDIVYVLSSKAASKVDDSDAGVYYEYKAVVNGEITTVKMDEKIATDGKSDVLYGSISYADKDNEILDTSACDPFSIDKTDDSYSMTGKVTAEAKDDIIGIDNKSYALSSDVELYAVTSGDKIETGALADVAKDGTVTVIVKNGEVITIFYGVSNDSPVGPGVSDSYSVSLAKNAQTSATLDLTVKSTNGSDTAKFTYKVFAYGITAGKDTAVEVSAGEGALVNGTSTVSVIRGTNNTLVYYVVVTVGGDTLTTSTVIGG</sequence>
<evidence type="ECO:0000256" key="1">
    <source>
        <dbReference type="ARBA" id="ARBA00022737"/>
    </source>
</evidence>
<feature type="chain" id="PRO_5038649332" evidence="2">
    <location>
        <begin position="28"/>
        <end position="893"/>
    </location>
</feature>
<dbReference type="PROSITE" id="PS51272">
    <property type="entry name" value="SLH"/>
    <property type="match status" value="2"/>
</dbReference>
<feature type="domain" description="SLH" evidence="3">
    <location>
        <begin position="92"/>
        <end position="155"/>
    </location>
</feature>
<dbReference type="EMBL" id="DWXO01000061">
    <property type="protein sequence ID" value="HJB80559.1"/>
    <property type="molecule type" value="Genomic_DNA"/>
</dbReference>
<reference evidence="4" key="2">
    <citation type="submission" date="2021-04" db="EMBL/GenBank/DDBJ databases">
        <authorList>
            <person name="Gilroy R."/>
        </authorList>
    </citation>
    <scope>NUCLEOTIDE SEQUENCE</scope>
    <source>
        <strain evidence="4">CHK192-8294</strain>
    </source>
</reference>
<feature type="signal peptide" evidence="2">
    <location>
        <begin position="1"/>
        <end position="27"/>
    </location>
</feature>
<comment type="caution">
    <text evidence="4">The sequence shown here is derived from an EMBL/GenBank/DDBJ whole genome shotgun (WGS) entry which is preliminary data.</text>
</comment>
<name>A0A9D2MMF3_9FIRM</name>
<keyword evidence="1" id="KW-0677">Repeat</keyword>
<dbReference type="AlphaFoldDB" id="A0A9D2MMF3"/>
<accession>A0A9D2MMF3</accession>
<reference evidence="4" key="1">
    <citation type="journal article" date="2021" name="PeerJ">
        <title>Extensive microbial diversity within the chicken gut microbiome revealed by metagenomics and culture.</title>
        <authorList>
            <person name="Gilroy R."/>
            <person name="Ravi A."/>
            <person name="Getino M."/>
            <person name="Pursley I."/>
            <person name="Horton D.L."/>
            <person name="Alikhan N.F."/>
            <person name="Baker D."/>
            <person name="Gharbi K."/>
            <person name="Hall N."/>
            <person name="Watson M."/>
            <person name="Adriaenssens E.M."/>
            <person name="Foster-Nyarko E."/>
            <person name="Jarju S."/>
            <person name="Secka A."/>
            <person name="Antonio M."/>
            <person name="Oren A."/>
            <person name="Chaudhuri R.R."/>
            <person name="La Ragione R."/>
            <person name="Hildebrand F."/>
            <person name="Pallen M.J."/>
        </authorList>
    </citation>
    <scope>NUCLEOTIDE SEQUENCE</scope>
    <source>
        <strain evidence="4">CHK192-8294</strain>
    </source>
</reference>
<dbReference type="Proteomes" id="UP000823921">
    <property type="component" value="Unassembled WGS sequence"/>
</dbReference>
<dbReference type="Pfam" id="PF00395">
    <property type="entry name" value="SLH"/>
    <property type="match status" value="2"/>
</dbReference>
<keyword evidence="2" id="KW-0732">Signal</keyword>
<dbReference type="InterPro" id="IPR001119">
    <property type="entry name" value="SLH_dom"/>
</dbReference>
<gene>
    <name evidence="4" type="ORF">H9712_06210</name>
</gene>
<evidence type="ECO:0000259" key="3">
    <source>
        <dbReference type="PROSITE" id="PS51272"/>
    </source>
</evidence>
<evidence type="ECO:0000256" key="2">
    <source>
        <dbReference type="SAM" id="SignalP"/>
    </source>
</evidence>
<evidence type="ECO:0000313" key="5">
    <source>
        <dbReference type="Proteomes" id="UP000823921"/>
    </source>
</evidence>
<feature type="domain" description="SLH" evidence="3">
    <location>
        <begin position="27"/>
        <end position="90"/>
    </location>
</feature>
<organism evidence="4 5">
    <name type="scientific">Candidatus Flavonifractor intestinigallinarum</name>
    <dbReference type="NCBI Taxonomy" id="2838586"/>
    <lineage>
        <taxon>Bacteria</taxon>
        <taxon>Bacillati</taxon>
        <taxon>Bacillota</taxon>
        <taxon>Clostridia</taxon>
        <taxon>Eubacteriales</taxon>
        <taxon>Oscillospiraceae</taxon>
        <taxon>Flavonifractor</taxon>
    </lineage>
</organism>
<proteinExistence type="predicted"/>
<evidence type="ECO:0000313" key="4">
    <source>
        <dbReference type="EMBL" id="HJB80559.1"/>
    </source>
</evidence>